<name>A0A1Q9QZR3_PSEPU</name>
<dbReference type="RefSeq" id="WP_075805224.1">
    <property type="nucleotide sequence ID" value="NZ_MKZO01000042.1"/>
</dbReference>
<dbReference type="Proteomes" id="UP000186736">
    <property type="component" value="Unassembled WGS sequence"/>
</dbReference>
<organism evidence="1 2">
    <name type="scientific">Pseudomonas putida</name>
    <name type="common">Arthrobacter siderocapsulatus</name>
    <dbReference type="NCBI Taxonomy" id="303"/>
    <lineage>
        <taxon>Bacteria</taxon>
        <taxon>Pseudomonadati</taxon>
        <taxon>Pseudomonadota</taxon>
        <taxon>Gammaproteobacteria</taxon>
        <taxon>Pseudomonadales</taxon>
        <taxon>Pseudomonadaceae</taxon>
        <taxon>Pseudomonas</taxon>
    </lineage>
</organism>
<reference evidence="1 2" key="1">
    <citation type="submission" date="2016-10" db="EMBL/GenBank/DDBJ databases">
        <title>Genome Sequence of Pseudomonas putida GM4FR.</title>
        <authorList>
            <person name="Poehlein A."/>
            <person name="Wemheuer F."/>
            <person name="Hollensteiner J."/>
            <person name="Wemheuer B."/>
        </authorList>
    </citation>
    <scope>NUCLEOTIDE SEQUENCE [LARGE SCALE GENOMIC DNA]</scope>
    <source>
        <strain evidence="1 2">GM4FR</strain>
    </source>
</reference>
<protein>
    <recommendedName>
        <fullName evidence="3">DUF2867 domain-containing protein</fullName>
    </recommendedName>
</protein>
<gene>
    <name evidence="1" type="ORF">PSEMO_45040</name>
</gene>
<dbReference type="InterPro" id="IPR021295">
    <property type="entry name" value="DUF2867"/>
</dbReference>
<evidence type="ECO:0000313" key="1">
    <source>
        <dbReference type="EMBL" id="OLS60633.1"/>
    </source>
</evidence>
<dbReference type="Pfam" id="PF11066">
    <property type="entry name" value="DUF2867"/>
    <property type="match status" value="1"/>
</dbReference>
<evidence type="ECO:0000313" key="2">
    <source>
        <dbReference type="Proteomes" id="UP000186736"/>
    </source>
</evidence>
<dbReference type="AlphaFoldDB" id="A0A1Q9QZR3"/>
<accession>A0A1Q9QZR3</accession>
<evidence type="ECO:0008006" key="3">
    <source>
        <dbReference type="Google" id="ProtNLM"/>
    </source>
</evidence>
<sequence length="160" mass="18154">MVHPADVPASSVLRMLSTTAWFFDCFARRVTPEQSLTALDAYQRMSRAVPGWINRALRIRDLMVRPFGLKPVAGFNLREQKTPRVGEQLDFFQIAAVTDRELVLSLKDSHLDVLISVHLDPNNQLSLTSIVEPHNLLGRVYMRLILPLHRRVVKSMLGGL</sequence>
<dbReference type="EMBL" id="MKZO01000042">
    <property type="protein sequence ID" value="OLS60633.1"/>
    <property type="molecule type" value="Genomic_DNA"/>
</dbReference>
<comment type="caution">
    <text evidence="1">The sequence shown here is derived from an EMBL/GenBank/DDBJ whole genome shotgun (WGS) entry which is preliminary data.</text>
</comment>
<proteinExistence type="predicted"/>